<name>A0AAD5G1T5_AMBAR</name>
<feature type="non-terminal residue" evidence="1">
    <location>
        <position position="1"/>
    </location>
</feature>
<feature type="non-terminal residue" evidence="1">
    <location>
        <position position="136"/>
    </location>
</feature>
<dbReference type="Proteomes" id="UP001206925">
    <property type="component" value="Unassembled WGS sequence"/>
</dbReference>
<proteinExistence type="predicted"/>
<keyword evidence="2" id="KW-1185">Reference proteome</keyword>
<reference evidence="1" key="1">
    <citation type="submission" date="2022-06" db="EMBL/GenBank/DDBJ databases">
        <title>Uncovering the hologenomic basis of an extraordinary plant invasion.</title>
        <authorList>
            <person name="Bieker V.C."/>
            <person name="Martin M.D."/>
            <person name="Gilbert T."/>
            <person name="Hodgins K."/>
            <person name="Battlay P."/>
            <person name="Petersen B."/>
            <person name="Wilson J."/>
        </authorList>
    </citation>
    <scope>NUCLEOTIDE SEQUENCE</scope>
    <source>
        <strain evidence="1">AA19_3_7</strain>
        <tissue evidence="1">Leaf</tissue>
    </source>
</reference>
<gene>
    <name evidence="1" type="ORF">M8C21_005871</name>
</gene>
<evidence type="ECO:0000313" key="2">
    <source>
        <dbReference type="Proteomes" id="UP001206925"/>
    </source>
</evidence>
<organism evidence="1 2">
    <name type="scientific">Ambrosia artemisiifolia</name>
    <name type="common">Common ragweed</name>
    <dbReference type="NCBI Taxonomy" id="4212"/>
    <lineage>
        <taxon>Eukaryota</taxon>
        <taxon>Viridiplantae</taxon>
        <taxon>Streptophyta</taxon>
        <taxon>Embryophyta</taxon>
        <taxon>Tracheophyta</taxon>
        <taxon>Spermatophyta</taxon>
        <taxon>Magnoliopsida</taxon>
        <taxon>eudicotyledons</taxon>
        <taxon>Gunneridae</taxon>
        <taxon>Pentapetalae</taxon>
        <taxon>asterids</taxon>
        <taxon>campanulids</taxon>
        <taxon>Asterales</taxon>
        <taxon>Asteraceae</taxon>
        <taxon>Asteroideae</taxon>
        <taxon>Heliantheae alliance</taxon>
        <taxon>Heliantheae</taxon>
        <taxon>Ambrosia</taxon>
    </lineage>
</organism>
<accession>A0AAD5G1T5</accession>
<dbReference type="AlphaFoldDB" id="A0AAD5G1T5"/>
<sequence length="136" mass="15095">NTHSDLSLIPWEATVLINPKPKAYHYIITISLTRVANNRRTIRSARAGLHQLHHEELCGTSDADLTGNQDTSNYERFIFGVVGGITATILCLSMDTNKEMMGLLRLPQRKGQDITSHSLAKRLWLVNSGVIVDGTI</sequence>
<dbReference type="EMBL" id="JAMZMK010012126">
    <property type="protein sequence ID" value="KAI7724947.1"/>
    <property type="molecule type" value="Genomic_DNA"/>
</dbReference>
<protein>
    <submittedName>
        <fullName evidence="1">Uncharacterized protein</fullName>
    </submittedName>
</protein>
<comment type="caution">
    <text evidence="1">The sequence shown here is derived from an EMBL/GenBank/DDBJ whole genome shotgun (WGS) entry which is preliminary data.</text>
</comment>
<evidence type="ECO:0000313" key="1">
    <source>
        <dbReference type="EMBL" id="KAI7724947.1"/>
    </source>
</evidence>